<dbReference type="InterPro" id="IPR001638">
    <property type="entry name" value="Solute-binding_3/MltF_N"/>
</dbReference>
<dbReference type="OrthoDB" id="9768183at2"/>
<evidence type="ECO:0000313" key="9">
    <source>
        <dbReference type="Proteomes" id="UP000516370"/>
    </source>
</evidence>
<dbReference type="GO" id="GO:0030313">
    <property type="term" value="C:cell envelope"/>
    <property type="evidence" value="ECO:0007669"/>
    <property type="project" value="UniProtKB-SubCell"/>
</dbReference>
<dbReference type="AlphaFoldDB" id="A0A7H1J8K2"/>
<dbReference type="Pfam" id="PF00497">
    <property type="entry name" value="SBP_bac_3"/>
    <property type="match status" value="1"/>
</dbReference>
<evidence type="ECO:0000259" key="7">
    <source>
        <dbReference type="SMART" id="SM00079"/>
    </source>
</evidence>
<organism evidence="8 9">
    <name type="scientific">Marinomonas arctica</name>
    <dbReference type="NCBI Taxonomy" id="383750"/>
    <lineage>
        <taxon>Bacteria</taxon>
        <taxon>Pseudomonadati</taxon>
        <taxon>Pseudomonadota</taxon>
        <taxon>Gammaproteobacteria</taxon>
        <taxon>Oceanospirillales</taxon>
        <taxon>Oceanospirillaceae</taxon>
        <taxon>Marinomonas</taxon>
    </lineage>
</organism>
<dbReference type="InterPro" id="IPR018313">
    <property type="entry name" value="SBP_3_CS"/>
</dbReference>
<gene>
    <name evidence="8" type="ORF">IBG28_04000</name>
</gene>
<evidence type="ECO:0000256" key="5">
    <source>
        <dbReference type="SAM" id="SignalP"/>
    </source>
</evidence>
<dbReference type="RefSeq" id="WP_111608399.1">
    <property type="nucleotide sequence ID" value="NZ_BMLJ01000004.1"/>
</dbReference>
<protein>
    <submittedName>
        <fullName evidence="8">Transporter substrate-binding domain-containing protein</fullName>
    </submittedName>
</protein>
<keyword evidence="9" id="KW-1185">Reference proteome</keyword>
<dbReference type="SMART" id="SM00079">
    <property type="entry name" value="PBPe"/>
    <property type="match status" value="1"/>
</dbReference>
<reference evidence="8 9" key="1">
    <citation type="submission" date="2020-09" db="EMBL/GenBank/DDBJ databases">
        <title>Complete genome sequence of an Arctic sea ice bacterium Marinomonas arctica BSI20414.</title>
        <authorList>
            <person name="Liao L."/>
            <person name="Chen B."/>
        </authorList>
    </citation>
    <scope>NUCLEOTIDE SEQUENCE [LARGE SCALE GENOMIC DNA]</scope>
    <source>
        <strain evidence="8 9">BSI20414</strain>
    </source>
</reference>
<evidence type="ECO:0000256" key="3">
    <source>
        <dbReference type="ARBA" id="ARBA00022729"/>
    </source>
</evidence>
<proteinExistence type="inferred from homology"/>
<dbReference type="Proteomes" id="UP000516370">
    <property type="component" value="Chromosome"/>
</dbReference>
<accession>A0A7H1J8K2</accession>
<dbReference type="GO" id="GO:0015276">
    <property type="term" value="F:ligand-gated monoatomic ion channel activity"/>
    <property type="evidence" value="ECO:0007669"/>
    <property type="project" value="InterPro"/>
</dbReference>
<sequence length="268" mass="29574">MKKLVIAAVALCGATLASASDNALWEKSTLNEILNRGELQVCAEAGYMPFDMRDKSGNIVGFDVDIAKSMAKAMGVKIDIRNTAWDGIIPALLTAKCDIIISGMTITPERNLKVNFTDPYIVVGQTILLSPKLQGKVNSYRDLNDAKYTIATKLGATSDYAVKRYMSKAKLNLFETESEAALEVVNGNADAFVYDLPYNAIYAAQSKGKVLHLDESFTFEPLGFAIRKGDPDFMNFLNNYLAQIKGDGTYDKIYQKWFEGDAWLSTIQ</sequence>
<evidence type="ECO:0000259" key="6">
    <source>
        <dbReference type="SMART" id="SM00062"/>
    </source>
</evidence>
<dbReference type="CDD" id="cd13629">
    <property type="entry name" value="PBP2_Dsm1740"/>
    <property type="match status" value="1"/>
</dbReference>
<comment type="subcellular location">
    <subcellularLocation>
        <location evidence="1">Cell envelope</location>
    </subcellularLocation>
</comment>
<name>A0A7H1J8K2_9GAMM</name>
<dbReference type="GO" id="GO:0016020">
    <property type="term" value="C:membrane"/>
    <property type="evidence" value="ECO:0007669"/>
    <property type="project" value="InterPro"/>
</dbReference>
<dbReference type="EMBL" id="CP061081">
    <property type="protein sequence ID" value="QNT06818.1"/>
    <property type="molecule type" value="Genomic_DNA"/>
</dbReference>
<dbReference type="InterPro" id="IPR001320">
    <property type="entry name" value="Iontro_rcpt_C"/>
</dbReference>
<dbReference type="PANTHER" id="PTHR35936">
    <property type="entry name" value="MEMBRANE-BOUND LYTIC MUREIN TRANSGLYCOSYLASE F"/>
    <property type="match status" value="1"/>
</dbReference>
<evidence type="ECO:0000313" key="8">
    <source>
        <dbReference type="EMBL" id="QNT06818.1"/>
    </source>
</evidence>
<comment type="similarity">
    <text evidence="2 4">Belongs to the bacterial solute-binding protein 3 family.</text>
</comment>
<feature type="domain" description="Ionotropic glutamate receptor C-terminal" evidence="7">
    <location>
        <begin position="38"/>
        <end position="260"/>
    </location>
</feature>
<dbReference type="PROSITE" id="PS01039">
    <property type="entry name" value="SBP_BACTERIAL_3"/>
    <property type="match status" value="1"/>
</dbReference>
<feature type="domain" description="Solute-binding protein family 3/N-terminal" evidence="6">
    <location>
        <begin position="38"/>
        <end position="261"/>
    </location>
</feature>
<evidence type="ECO:0000256" key="2">
    <source>
        <dbReference type="ARBA" id="ARBA00010333"/>
    </source>
</evidence>
<dbReference type="Gene3D" id="3.40.190.10">
    <property type="entry name" value="Periplasmic binding protein-like II"/>
    <property type="match status" value="2"/>
</dbReference>
<dbReference type="KEGG" id="mard:IBG28_04000"/>
<dbReference type="PANTHER" id="PTHR35936:SF38">
    <property type="entry name" value="GLUTAMINE-BINDING PERIPLASMIC PROTEIN"/>
    <property type="match status" value="1"/>
</dbReference>
<dbReference type="SUPFAM" id="SSF53850">
    <property type="entry name" value="Periplasmic binding protein-like II"/>
    <property type="match status" value="1"/>
</dbReference>
<dbReference type="SMART" id="SM00062">
    <property type="entry name" value="PBPb"/>
    <property type="match status" value="1"/>
</dbReference>
<feature type="chain" id="PRO_5028850666" evidence="5">
    <location>
        <begin position="20"/>
        <end position="268"/>
    </location>
</feature>
<feature type="signal peptide" evidence="5">
    <location>
        <begin position="1"/>
        <end position="19"/>
    </location>
</feature>
<evidence type="ECO:0000256" key="1">
    <source>
        <dbReference type="ARBA" id="ARBA00004196"/>
    </source>
</evidence>
<evidence type="ECO:0000256" key="4">
    <source>
        <dbReference type="RuleBase" id="RU003744"/>
    </source>
</evidence>
<keyword evidence="3 5" id="KW-0732">Signal</keyword>